<protein>
    <submittedName>
        <fullName evidence="1">Uncharacterized protein</fullName>
    </submittedName>
</protein>
<dbReference type="EMBL" id="CP034210">
    <property type="protein sequence ID" value="QBZ65974.1"/>
    <property type="molecule type" value="Genomic_DNA"/>
</dbReference>
<name>A0A4P7NTV4_PYROR</name>
<dbReference type="Proteomes" id="UP000294847">
    <property type="component" value="Chromosome 7"/>
</dbReference>
<gene>
    <name evidence="1" type="ORF">PoMZ_12941</name>
</gene>
<reference evidence="1 2" key="1">
    <citation type="journal article" date="2019" name="Mol. Biol. Evol.">
        <title>Blast fungal genomes show frequent chromosomal changes, gene gains and losses, and effector gene turnover.</title>
        <authorList>
            <person name="Gomez Luciano L.B."/>
            <person name="Jason Tsai I."/>
            <person name="Chuma I."/>
            <person name="Tosa Y."/>
            <person name="Chen Y.H."/>
            <person name="Li J.Y."/>
            <person name="Li M.Y."/>
            <person name="Jade Lu M.Y."/>
            <person name="Nakayashiki H."/>
            <person name="Li W.H."/>
        </authorList>
    </citation>
    <scope>NUCLEOTIDE SEQUENCE [LARGE SCALE GENOMIC DNA]</scope>
    <source>
        <strain evidence="1">MZ5-1-6</strain>
    </source>
</reference>
<accession>A0A4P7NTV4</accession>
<evidence type="ECO:0000313" key="1">
    <source>
        <dbReference type="EMBL" id="QBZ65974.1"/>
    </source>
</evidence>
<organism evidence="1 2">
    <name type="scientific">Pyricularia oryzae</name>
    <name type="common">Rice blast fungus</name>
    <name type="synonym">Magnaporthe oryzae</name>
    <dbReference type="NCBI Taxonomy" id="318829"/>
    <lineage>
        <taxon>Eukaryota</taxon>
        <taxon>Fungi</taxon>
        <taxon>Dikarya</taxon>
        <taxon>Ascomycota</taxon>
        <taxon>Pezizomycotina</taxon>
        <taxon>Sordariomycetes</taxon>
        <taxon>Sordariomycetidae</taxon>
        <taxon>Magnaporthales</taxon>
        <taxon>Pyriculariaceae</taxon>
        <taxon>Pyricularia</taxon>
    </lineage>
</organism>
<sequence>MSGTDIPEHMAMFNWWACIRKQLLSFMQKSMPVAGCGSTDKAQWRRGLRILTVNTDCILSFVTLPKPKISLITTYLSLPAWV</sequence>
<evidence type="ECO:0000313" key="2">
    <source>
        <dbReference type="Proteomes" id="UP000294847"/>
    </source>
</evidence>
<proteinExistence type="predicted"/>
<dbReference type="AlphaFoldDB" id="A0A4P7NTV4"/>